<accession>A0A9P8A3G3</accession>
<comment type="caution">
    <text evidence="5">The sequence shown here is derived from an EMBL/GenBank/DDBJ whole genome shotgun (WGS) entry which is preliminary data.</text>
</comment>
<dbReference type="SUPFAM" id="SSF117281">
    <property type="entry name" value="Kelch motif"/>
    <property type="match status" value="1"/>
</dbReference>
<sequence>MSTVSPRWFHAAAAINSNIYISGGTSQDSAGKTIILNELLALDLTTPWTTTSPPFTALPHMAAPLSGHTMTKVSQAAQLLVAGGESSAPIVTPITLFDTAGGGSWTAPPMSKNDTASFHRLYHASVTTGKDGALLHGGYQGAPTNGTVIPSLVTLKDSNKFLPFSGSPVSLARNAPALARHTMTLTTDGQAVILGGVNSQGNVANLSIAYILDTQAGDAEWKAMPLSGDAPEPRMSFSTVLVNATTMLVFGGTADTRTALSGPYYLDLPTWTWSSPAADGVAPQRWGHTATMAGSFMVVAFGVSSNGKPEANNIALLDTYSNAWSEQYRPVGMIVPDEQEGGKSRLSVGAVLGIAFVVTVILVGCTFHQLVRRRKRRTRNTLARENMGDQTPRSAIKRQATNDSMGVFGRAATLLGIGAKGSTGSSKRYSDMAMHSNPMAISSRMAQLGYSPLSLGYPETVVQHGSGQVPVASYIYPNQACVETEKELEDGQETLIVYHMLTQAQQEALKLSKQTTPSKNKMYQLDL</sequence>
<dbReference type="Gene3D" id="2.120.10.80">
    <property type="entry name" value="Kelch-type beta propeller"/>
    <property type="match status" value="2"/>
</dbReference>
<keyword evidence="4" id="KW-0472">Membrane</keyword>
<evidence type="ECO:0000313" key="5">
    <source>
        <dbReference type="EMBL" id="KAG9322066.1"/>
    </source>
</evidence>
<proteinExistence type="predicted"/>
<feature type="region of interest" description="Disordered" evidence="3">
    <location>
        <begin position="378"/>
        <end position="400"/>
    </location>
</feature>
<keyword evidence="1" id="KW-0880">Kelch repeat</keyword>
<protein>
    <recommendedName>
        <fullName evidence="7">Galactose oxidase</fullName>
    </recommendedName>
</protein>
<feature type="compositionally biased region" description="Polar residues" evidence="3">
    <location>
        <begin position="380"/>
        <end position="400"/>
    </location>
</feature>
<dbReference type="PANTHER" id="PTHR46093">
    <property type="entry name" value="ACYL-COA-BINDING DOMAIN-CONTAINING PROTEIN 5"/>
    <property type="match status" value="1"/>
</dbReference>
<evidence type="ECO:0000256" key="2">
    <source>
        <dbReference type="ARBA" id="ARBA00022737"/>
    </source>
</evidence>
<keyword evidence="2" id="KW-0677">Repeat</keyword>
<dbReference type="EMBL" id="JAIFTL010000168">
    <property type="protein sequence ID" value="KAG9322066.1"/>
    <property type="molecule type" value="Genomic_DNA"/>
</dbReference>
<reference evidence="5" key="1">
    <citation type="submission" date="2021-07" db="EMBL/GenBank/DDBJ databases">
        <title>Draft genome of Mortierella alpina, strain LL118, isolated from an aspen leaf litter sample.</title>
        <authorList>
            <person name="Yang S."/>
            <person name="Vinatzer B.A."/>
        </authorList>
    </citation>
    <scope>NUCLEOTIDE SEQUENCE</scope>
    <source>
        <strain evidence="5">LL118</strain>
    </source>
</reference>
<name>A0A9P8A3G3_MORAP</name>
<dbReference type="PANTHER" id="PTHR46093:SF18">
    <property type="entry name" value="FIBRONECTIN TYPE-III DOMAIN-CONTAINING PROTEIN"/>
    <property type="match status" value="1"/>
</dbReference>
<feature type="transmembrane region" description="Helical" evidence="4">
    <location>
        <begin position="346"/>
        <end position="367"/>
    </location>
</feature>
<dbReference type="AlphaFoldDB" id="A0A9P8A3G3"/>
<keyword evidence="4" id="KW-1133">Transmembrane helix</keyword>
<keyword evidence="4" id="KW-0812">Transmembrane</keyword>
<evidence type="ECO:0000256" key="4">
    <source>
        <dbReference type="SAM" id="Phobius"/>
    </source>
</evidence>
<organism evidence="5 6">
    <name type="scientific">Mortierella alpina</name>
    <name type="common">Oleaginous fungus</name>
    <name type="synonym">Mortierella renispora</name>
    <dbReference type="NCBI Taxonomy" id="64518"/>
    <lineage>
        <taxon>Eukaryota</taxon>
        <taxon>Fungi</taxon>
        <taxon>Fungi incertae sedis</taxon>
        <taxon>Mucoromycota</taxon>
        <taxon>Mortierellomycotina</taxon>
        <taxon>Mortierellomycetes</taxon>
        <taxon>Mortierellales</taxon>
        <taxon>Mortierellaceae</taxon>
        <taxon>Mortierella</taxon>
    </lineage>
</organism>
<evidence type="ECO:0000256" key="3">
    <source>
        <dbReference type="SAM" id="MobiDB-lite"/>
    </source>
</evidence>
<evidence type="ECO:0000313" key="6">
    <source>
        <dbReference type="Proteomes" id="UP000717515"/>
    </source>
</evidence>
<dbReference type="Pfam" id="PF24681">
    <property type="entry name" value="Kelch_KLHDC2_KLHL20_DRC7"/>
    <property type="match status" value="1"/>
</dbReference>
<evidence type="ECO:0000256" key="1">
    <source>
        <dbReference type="ARBA" id="ARBA00022441"/>
    </source>
</evidence>
<dbReference type="Proteomes" id="UP000717515">
    <property type="component" value="Unassembled WGS sequence"/>
</dbReference>
<dbReference type="InterPro" id="IPR015915">
    <property type="entry name" value="Kelch-typ_b-propeller"/>
</dbReference>
<gene>
    <name evidence="5" type="ORF">KVV02_006681</name>
</gene>
<evidence type="ECO:0008006" key="7">
    <source>
        <dbReference type="Google" id="ProtNLM"/>
    </source>
</evidence>